<protein>
    <submittedName>
        <fullName evidence="2">Uncharacterized protein</fullName>
    </submittedName>
</protein>
<gene>
    <name evidence="2" type="ORF">TM448A06618_0003</name>
</gene>
<keyword evidence="1" id="KW-0812">Transmembrane</keyword>
<feature type="transmembrane region" description="Helical" evidence="1">
    <location>
        <begin position="30"/>
        <end position="50"/>
    </location>
</feature>
<evidence type="ECO:0000313" key="2">
    <source>
        <dbReference type="EMBL" id="QJA55063.1"/>
    </source>
</evidence>
<reference evidence="2" key="1">
    <citation type="submission" date="2020-03" db="EMBL/GenBank/DDBJ databases">
        <title>The deep terrestrial virosphere.</title>
        <authorList>
            <person name="Holmfeldt K."/>
            <person name="Nilsson E."/>
            <person name="Simone D."/>
            <person name="Lopez-Fernandez M."/>
            <person name="Wu X."/>
            <person name="de Brujin I."/>
            <person name="Lundin D."/>
            <person name="Andersson A."/>
            <person name="Bertilsson S."/>
            <person name="Dopson M."/>
        </authorList>
    </citation>
    <scope>NUCLEOTIDE SEQUENCE</scope>
    <source>
        <strain evidence="2">TM448A06618</strain>
    </source>
</reference>
<keyword evidence="1" id="KW-0472">Membrane</keyword>
<sequence>MWQDYVFMAGNFAFTLLLIPSILSKHKPHWTTSLFTSLLLYLFAYCFFTLDLMWATVAGLTSATAWMILFIQSTIAWREYVQWENENIGY</sequence>
<proteinExistence type="predicted"/>
<accession>A0A6H2A4D7</accession>
<dbReference type="AlphaFoldDB" id="A0A6H2A4D7"/>
<keyword evidence="1" id="KW-1133">Transmembrane helix</keyword>
<dbReference type="EMBL" id="MT144564">
    <property type="protein sequence ID" value="QJA55063.1"/>
    <property type="molecule type" value="Genomic_DNA"/>
</dbReference>
<organism evidence="2">
    <name type="scientific">viral metagenome</name>
    <dbReference type="NCBI Taxonomy" id="1070528"/>
    <lineage>
        <taxon>unclassified sequences</taxon>
        <taxon>metagenomes</taxon>
        <taxon>organismal metagenomes</taxon>
    </lineage>
</organism>
<feature type="transmembrane region" description="Helical" evidence="1">
    <location>
        <begin position="6"/>
        <end position="23"/>
    </location>
</feature>
<evidence type="ECO:0000256" key="1">
    <source>
        <dbReference type="SAM" id="Phobius"/>
    </source>
</evidence>
<name>A0A6H2A4D7_9ZZZZ</name>